<evidence type="ECO:0000313" key="3">
    <source>
        <dbReference type="EMBL" id="GGJ29780.1"/>
    </source>
</evidence>
<accession>A0A917NUI5</accession>
<dbReference type="InterPro" id="IPR008613">
    <property type="entry name" value="Excalibur_Ca-bd_domain"/>
</dbReference>
<keyword evidence="1" id="KW-0472">Membrane</keyword>
<evidence type="ECO:0000313" key="4">
    <source>
        <dbReference type="Proteomes" id="UP000661507"/>
    </source>
</evidence>
<keyword evidence="1" id="KW-0812">Transmembrane</keyword>
<evidence type="ECO:0000256" key="1">
    <source>
        <dbReference type="SAM" id="Phobius"/>
    </source>
</evidence>
<comment type="caution">
    <text evidence="3">The sequence shown here is derived from an EMBL/GenBank/DDBJ whole genome shotgun (WGS) entry which is preliminary data.</text>
</comment>
<reference evidence="3" key="1">
    <citation type="journal article" date="2014" name="Int. J. Syst. Evol. Microbiol.">
        <title>Complete genome sequence of Corynebacterium casei LMG S-19264T (=DSM 44701T), isolated from a smear-ripened cheese.</title>
        <authorList>
            <consortium name="US DOE Joint Genome Institute (JGI-PGF)"/>
            <person name="Walter F."/>
            <person name="Albersmeier A."/>
            <person name="Kalinowski J."/>
            <person name="Ruckert C."/>
        </authorList>
    </citation>
    <scope>NUCLEOTIDE SEQUENCE</scope>
    <source>
        <strain evidence="3">CGMCC 1.3617</strain>
    </source>
</reference>
<reference evidence="3" key="2">
    <citation type="submission" date="2020-09" db="EMBL/GenBank/DDBJ databases">
        <authorList>
            <person name="Sun Q."/>
            <person name="Zhou Y."/>
        </authorList>
    </citation>
    <scope>NUCLEOTIDE SEQUENCE</scope>
    <source>
        <strain evidence="3">CGMCC 1.3617</strain>
    </source>
</reference>
<feature type="transmembrane region" description="Helical" evidence="1">
    <location>
        <begin position="44"/>
        <end position="64"/>
    </location>
</feature>
<dbReference type="Proteomes" id="UP000661507">
    <property type="component" value="Unassembled WGS sequence"/>
</dbReference>
<dbReference type="AlphaFoldDB" id="A0A917NUI5"/>
<protein>
    <recommendedName>
        <fullName evidence="2">Excalibur calcium-binding domain-containing protein</fullName>
    </recommendedName>
</protein>
<dbReference type="SMART" id="SM00894">
    <property type="entry name" value="Excalibur"/>
    <property type="match status" value="1"/>
</dbReference>
<feature type="domain" description="Excalibur calcium-binding" evidence="2">
    <location>
        <begin position="77"/>
        <end position="113"/>
    </location>
</feature>
<dbReference type="RefSeq" id="WP_229681457.1">
    <property type="nucleotide sequence ID" value="NZ_BMKW01000010.1"/>
</dbReference>
<evidence type="ECO:0000259" key="2">
    <source>
        <dbReference type="SMART" id="SM00894"/>
    </source>
</evidence>
<sequence length="122" mass="13047">MLDMMAQAPAAYFLGGGVAAGLAALMVARPALLRRPWRSRWGIALPFLAVLGALAFTGALRLVAPYVPASLTRAYGVPRNCAQARAMGYASARIGTPGYFRHLDADGDGISCEPPPRPRRHW</sequence>
<dbReference type="EMBL" id="BMKW01000010">
    <property type="protein sequence ID" value="GGJ29780.1"/>
    <property type="molecule type" value="Genomic_DNA"/>
</dbReference>
<feature type="transmembrane region" description="Helical" evidence="1">
    <location>
        <begin position="12"/>
        <end position="32"/>
    </location>
</feature>
<dbReference type="Pfam" id="PF05901">
    <property type="entry name" value="Excalibur"/>
    <property type="match status" value="1"/>
</dbReference>
<gene>
    <name evidence="3" type="ORF">GCM10011320_41440</name>
</gene>
<organism evidence="3 4">
    <name type="scientific">Neoroseomonas lacus</name>
    <dbReference type="NCBI Taxonomy" id="287609"/>
    <lineage>
        <taxon>Bacteria</taxon>
        <taxon>Pseudomonadati</taxon>
        <taxon>Pseudomonadota</taxon>
        <taxon>Alphaproteobacteria</taxon>
        <taxon>Acetobacterales</taxon>
        <taxon>Acetobacteraceae</taxon>
        <taxon>Neoroseomonas</taxon>
    </lineage>
</organism>
<name>A0A917NUI5_9PROT</name>
<keyword evidence="4" id="KW-1185">Reference proteome</keyword>
<proteinExistence type="predicted"/>
<keyword evidence="1" id="KW-1133">Transmembrane helix</keyword>